<feature type="domain" description="STAS" evidence="3">
    <location>
        <begin position="1"/>
        <end position="111"/>
    </location>
</feature>
<dbReference type="EMBL" id="DRQG01000107">
    <property type="protein sequence ID" value="HGY56312.1"/>
    <property type="molecule type" value="Genomic_DNA"/>
</dbReference>
<name>A0A7V4WW82_CALAY</name>
<evidence type="ECO:0000256" key="2">
    <source>
        <dbReference type="RuleBase" id="RU003749"/>
    </source>
</evidence>
<evidence type="ECO:0000313" key="4">
    <source>
        <dbReference type="EMBL" id="HGY56312.1"/>
    </source>
</evidence>
<dbReference type="NCBIfam" id="TIGR00377">
    <property type="entry name" value="ant_ant_sig"/>
    <property type="match status" value="1"/>
</dbReference>
<dbReference type="PANTHER" id="PTHR33495">
    <property type="entry name" value="ANTI-SIGMA FACTOR ANTAGONIST TM_1081-RELATED-RELATED"/>
    <property type="match status" value="1"/>
</dbReference>
<reference evidence="4" key="1">
    <citation type="journal article" date="2020" name="mSystems">
        <title>Genome- and Community-Level Interaction Insights into Carbon Utilization and Element Cycling Functions of Hydrothermarchaeota in Hydrothermal Sediment.</title>
        <authorList>
            <person name="Zhou Z."/>
            <person name="Liu Y."/>
            <person name="Xu W."/>
            <person name="Pan J."/>
            <person name="Luo Z.H."/>
            <person name="Li M."/>
        </authorList>
    </citation>
    <scope>NUCLEOTIDE SEQUENCE [LARGE SCALE GENOMIC DNA]</scope>
    <source>
        <strain evidence="4">HyVt-577</strain>
    </source>
</reference>
<comment type="caution">
    <text evidence="4">The sequence shown here is derived from an EMBL/GenBank/DDBJ whole genome shotgun (WGS) entry which is preliminary data.</text>
</comment>
<protein>
    <recommendedName>
        <fullName evidence="2">Anti-sigma factor antagonist</fullName>
    </recommendedName>
</protein>
<dbReference type="Gene3D" id="3.30.750.24">
    <property type="entry name" value="STAS domain"/>
    <property type="match status" value="1"/>
</dbReference>
<dbReference type="InterPro" id="IPR003658">
    <property type="entry name" value="Anti-sigma_ant"/>
</dbReference>
<accession>A0A7V4WW82</accession>
<evidence type="ECO:0000259" key="3">
    <source>
        <dbReference type="PROSITE" id="PS50801"/>
    </source>
</evidence>
<dbReference type="PROSITE" id="PS50801">
    <property type="entry name" value="STAS"/>
    <property type="match status" value="1"/>
</dbReference>
<comment type="similarity">
    <text evidence="1 2">Belongs to the anti-sigma-factor antagonist family.</text>
</comment>
<dbReference type="AlphaFoldDB" id="A0A7V4WW82"/>
<dbReference type="InterPro" id="IPR036513">
    <property type="entry name" value="STAS_dom_sf"/>
</dbReference>
<dbReference type="Proteomes" id="UP000885779">
    <property type="component" value="Unassembled WGS sequence"/>
</dbReference>
<dbReference type="GO" id="GO:0043856">
    <property type="term" value="F:anti-sigma factor antagonist activity"/>
    <property type="evidence" value="ECO:0007669"/>
    <property type="project" value="InterPro"/>
</dbReference>
<dbReference type="Pfam" id="PF01740">
    <property type="entry name" value="STAS"/>
    <property type="match status" value="1"/>
</dbReference>
<dbReference type="CDD" id="cd07043">
    <property type="entry name" value="STAS_anti-anti-sigma_factors"/>
    <property type="match status" value="1"/>
</dbReference>
<dbReference type="InterPro" id="IPR002645">
    <property type="entry name" value="STAS_dom"/>
</dbReference>
<sequence>MKIKEKMHQKVAVLTLKGKLMGPPATKTLVEDVENLLEDGVTRVVLDLKHVNWINSLGVGAIIKALSRLNKAGGVLHLVGLTEKVRSVFVMSQLTKIIPINETIDEAIEELNKK</sequence>
<evidence type="ECO:0000256" key="1">
    <source>
        <dbReference type="ARBA" id="ARBA00009013"/>
    </source>
</evidence>
<organism evidence="4">
    <name type="scientific">Caldithrix abyssi</name>
    <dbReference type="NCBI Taxonomy" id="187145"/>
    <lineage>
        <taxon>Bacteria</taxon>
        <taxon>Pseudomonadati</taxon>
        <taxon>Calditrichota</taxon>
        <taxon>Calditrichia</taxon>
        <taxon>Calditrichales</taxon>
        <taxon>Calditrichaceae</taxon>
        <taxon>Caldithrix</taxon>
    </lineage>
</organism>
<gene>
    <name evidence="4" type="ORF">ENK44_11445</name>
</gene>
<proteinExistence type="inferred from homology"/>
<dbReference type="SUPFAM" id="SSF52091">
    <property type="entry name" value="SpoIIaa-like"/>
    <property type="match status" value="1"/>
</dbReference>